<dbReference type="GO" id="GO:0004386">
    <property type="term" value="F:helicase activity"/>
    <property type="evidence" value="ECO:0007669"/>
    <property type="project" value="UniProtKB-KW"/>
</dbReference>
<evidence type="ECO:0000313" key="2">
    <source>
        <dbReference type="EMBL" id="KAJ1347806.1"/>
    </source>
</evidence>
<dbReference type="AlphaFoldDB" id="A0AAD5MHL0"/>
<gene>
    <name evidence="2" type="primary">DHX38</name>
    <name evidence="2" type="ORF">KIN20_002970</name>
</gene>
<keyword evidence="3" id="KW-1185">Reference proteome</keyword>
<keyword evidence="2" id="KW-0547">Nucleotide-binding</keyword>
<keyword evidence="2" id="KW-0067">ATP-binding</keyword>
<feature type="region of interest" description="Disordered" evidence="1">
    <location>
        <begin position="50"/>
        <end position="69"/>
    </location>
</feature>
<feature type="compositionally biased region" description="Basic and acidic residues" evidence="1">
    <location>
        <begin position="50"/>
        <end position="60"/>
    </location>
</feature>
<accession>A0AAD5MHL0</accession>
<feature type="compositionally biased region" description="Basic and acidic residues" evidence="1">
    <location>
        <begin position="84"/>
        <end position="114"/>
    </location>
</feature>
<dbReference type="Proteomes" id="UP001196413">
    <property type="component" value="Unassembled WGS sequence"/>
</dbReference>
<name>A0AAD5MHL0_PARTN</name>
<proteinExistence type="predicted"/>
<feature type="region of interest" description="Disordered" evidence="1">
    <location>
        <begin position="84"/>
        <end position="117"/>
    </location>
</feature>
<evidence type="ECO:0000256" key="1">
    <source>
        <dbReference type="SAM" id="MobiDB-lite"/>
    </source>
</evidence>
<keyword evidence="2" id="KW-0347">Helicase</keyword>
<sequence>MSEEAIDRLDGRIDTFGGLVIRKPKTEVEDKPRVEGRSLFGLDRLARTKKEEHLRKRQDTAEAVDSGVSDSVRRGIEKYQAEKYRNERRGIVSDSRKRGKDRDKGDHDDGRDSGSVRTRGILITVAKSENVGNTKHLISKFHSPHHVMAGMMTMDLCRSLRGIHHPPVSPRHVVETLKEVSRAFGRVSDVIVMKIGGKLAG</sequence>
<comment type="caution">
    <text evidence="2">The sequence shown here is derived from an EMBL/GenBank/DDBJ whole genome shotgun (WGS) entry which is preliminary data.</text>
</comment>
<evidence type="ECO:0000313" key="3">
    <source>
        <dbReference type="Proteomes" id="UP001196413"/>
    </source>
</evidence>
<keyword evidence="2" id="KW-0378">Hydrolase</keyword>
<dbReference type="EMBL" id="JAHQIW010000381">
    <property type="protein sequence ID" value="KAJ1347806.1"/>
    <property type="molecule type" value="Genomic_DNA"/>
</dbReference>
<protein>
    <submittedName>
        <fullName evidence="2">Pre-mRNA-splicing factor ATP-dependent RNA helicase PRP16</fullName>
    </submittedName>
</protein>
<reference evidence="2" key="1">
    <citation type="submission" date="2021-06" db="EMBL/GenBank/DDBJ databases">
        <title>Parelaphostrongylus tenuis whole genome reference sequence.</title>
        <authorList>
            <person name="Garwood T.J."/>
            <person name="Larsen P.A."/>
            <person name="Fountain-Jones N.M."/>
            <person name="Garbe J.R."/>
            <person name="Macchietto M.G."/>
            <person name="Kania S.A."/>
            <person name="Gerhold R.W."/>
            <person name="Richards J.E."/>
            <person name="Wolf T.M."/>
        </authorList>
    </citation>
    <scope>NUCLEOTIDE SEQUENCE</scope>
    <source>
        <strain evidence="2">MNPRO001-30</strain>
        <tissue evidence="2">Meninges</tissue>
    </source>
</reference>
<organism evidence="2 3">
    <name type="scientific">Parelaphostrongylus tenuis</name>
    <name type="common">Meningeal worm</name>
    <dbReference type="NCBI Taxonomy" id="148309"/>
    <lineage>
        <taxon>Eukaryota</taxon>
        <taxon>Metazoa</taxon>
        <taxon>Ecdysozoa</taxon>
        <taxon>Nematoda</taxon>
        <taxon>Chromadorea</taxon>
        <taxon>Rhabditida</taxon>
        <taxon>Rhabditina</taxon>
        <taxon>Rhabditomorpha</taxon>
        <taxon>Strongyloidea</taxon>
        <taxon>Metastrongylidae</taxon>
        <taxon>Parelaphostrongylus</taxon>
    </lineage>
</organism>